<evidence type="ECO:0000313" key="2">
    <source>
        <dbReference type="EMBL" id="MYG37473.1"/>
    </source>
</evidence>
<accession>A0A6B1F980</accession>
<name>A0A6B1F980_9SYNE</name>
<feature type="domain" description="Insertion element IS402-like" evidence="1">
    <location>
        <begin position="20"/>
        <end position="82"/>
    </location>
</feature>
<comment type="caution">
    <text evidence="2">The sequence shown here is derived from an EMBL/GenBank/DDBJ whole genome shotgun (WGS) entry which is preliminary data.</text>
</comment>
<dbReference type="PANTHER" id="PTHR46637">
    <property type="entry name" value="TIS1421-TRANSPOSASE PROTEIN A"/>
    <property type="match status" value="1"/>
</dbReference>
<reference evidence="2" key="1">
    <citation type="submission" date="2019-09" db="EMBL/GenBank/DDBJ databases">
        <title>Characterisation of the sponge microbiome using genome-centric metagenomics.</title>
        <authorList>
            <person name="Engelberts J.P."/>
            <person name="Robbins S.J."/>
            <person name="De Goeij J.M."/>
            <person name="Aranda M."/>
            <person name="Bell S.C."/>
            <person name="Webster N.S."/>
        </authorList>
    </citation>
    <scope>NUCLEOTIDE SEQUENCE</scope>
    <source>
        <strain evidence="2">SB0676_bin_10</strain>
    </source>
</reference>
<dbReference type="EMBL" id="VYDO01000009">
    <property type="protein sequence ID" value="MYG37473.1"/>
    <property type="molecule type" value="Genomic_DNA"/>
</dbReference>
<sequence length="126" mass="13769">MWTKDLALQVVLCFNLEKLPGKARDRGPTPRDNRLFLLFLEAVLWRVGTGAPWRDLPACLGNWNSQLGCFRRWAANGVLQWLFETLSGDPDLEYLLHDGTTVPVHQKAAGAKGALGASAWAAPGAG</sequence>
<dbReference type="PANTHER" id="PTHR46637:SF1">
    <property type="entry name" value="BLL5188 PROTEIN"/>
    <property type="match status" value="1"/>
</dbReference>
<protein>
    <submittedName>
        <fullName evidence="2">Transposase</fullName>
    </submittedName>
</protein>
<dbReference type="InterPro" id="IPR052909">
    <property type="entry name" value="Transposase_6_like"/>
</dbReference>
<dbReference type="InterPro" id="IPR025161">
    <property type="entry name" value="IS402-like_dom"/>
</dbReference>
<organism evidence="2">
    <name type="scientific">Synechococcus sp. SB0676_bin_10</name>
    <dbReference type="NCBI Taxonomy" id="2604869"/>
    <lineage>
        <taxon>Bacteria</taxon>
        <taxon>Bacillati</taxon>
        <taxon>Cyanobacteriota</taxon>
        <taxon>Cyanophyceae</taxon>
        <taxon>Synechococcales</taxon>
        <taxon>Synechococcaceae</taxon>
        <taxon>Synechococcus</taxon>
    </lineage>
</organism>
<proteinExistence type="predicted"/>
<evidence type="ECO:0000259" key="1">
    <source>
        <dbReference type="Pfam" id="PF13340"/>
    </source>
</evidence>
<dbReference type="Pfam" id="PF13340">
    <property type="entry name" value="DUF4096"/>
    <property type="match status" value="1"/>
</dbReference>
<gene>
    <name evidence="2" type="ORF">F4162_00230</name>
</gene>
<dbReference type="AlphaFoldDB" id="A0A6B1F980"/>